<evidence type="ECO:0000256" key="3">
    <source>
        <dbReference type="PIRSR" id="PIRSR000103-1"/>
    </source>
</evidence>
<evidence type="ECO:0000259" key="5">
    <source>
        <dbReference type="Pfam" id="PF14833"/>
    </source>
</evidence>
<dbReference type="GO" id="GO:0016616">
    <property type="term" value="F:oxidoreductase activity, acting on the CH-OH group of donors, NAD or NADP as acceptor"/>
    <property type="evidence" value="ECO:0007669"/>
    <property type="project" value="UniProtKB-ARBA"/>
</dbReference>
<dbReference type="AlphaFoldDB" id="A0AAP9IHH6"/>
<feature type="domain" description="6-phosphogluconate dehydrogenase NADP-binding" evidence="4">
    <location>
        <begin position="3"/>
        <end position="161"/>
    </location>
</feature>
<evidence type="ECO:0000313" key="6">
    <source>
        <dbReference type="EMBL" id="MFJ5322811.1"/>
    </source>
</evidence>
<evidence type="ECO:0000256" key="1">
    <source>
        <dbReference type="ARBA" id="ARBA00023002"/>
    </source>
</evidence>
<dbReference type="SUPFAM" id="SSF51735">
    <property type="entry name" value="NAD(P)-binding Rossmann-fold domains"/>
    <property type="match status" value="1"/>
</dbReference>
<protein>
    <submittedName>
        <fullName evidence="6">NAD(P)-dependent oxidoreductase</fullName>
        <ecNumber evidence="6">1.1.-.-</ecNumber>
    </submittedName>
    <submittedName>
        <fullName evidence="7">NAD-binding protein</fullName>
    </submittedName>
</protein>
<dbReference type="Proteomes" id="UP000464054">
    <property type="component" value="Chromosome"/>
</dbReference>
<dbReference type="PIRSF" id="PIRSF000103">
    <property type="entry name" value="HIBADH"/>
    <property type="match status" value="1"/>
</dbReference>
<reference evidence="7" key="2">
    <citation type="journal article" date="2022" name="Plant Pathol J">
        <title>Comparative Genomic Analysis of Pathogenic Factors of Pectobacterium Species Isolated in South Korea Using Whole-Genome Sequencing.</title>
        <authorList>
            <person name="Jee S."/>
            <person name="Kang I.J."/>
            <person name="Bak G."/>
            <person name="Kang S."/>
            <person name="Lee J."/>
            <person name="Heu S."/>
            <person name="Hwang I."/>
        </authorList>
    </citation>
    <scope>NUCLEOTIDE SEQUENCE</scope>
    <source>
        <strain evidence="7">PZ1</strain>
    </source>
</reference>
<dbReference type="EC" id="1.1.-.-" evidence="6"/>
<dbReference type="InterPro" id="IPR006115">
    <property type="entry name" value="6PGDH_NADP-bd"/>
</dbReference>
<dbReference type="InterPro" id="IPR015815">
    <property type="entry name" value="HIBADH-related"/>
</dbReference>
<dbReference type="Pfam" id="PF14833">
    <property type="entry name" value="NAD_binding_11"/>
    <property type="match status" value="1"/>
</dbReference>
<dbReference type="Gene3D" id="1.10.1040.10">
    <property type="entry name" value="N-(1-d-carboxylethyl)-l-norvaline Dehydrogenase, domain 2"/>
    <property type="match status" value="1"/>
</dbReference>
<reference evidence="8" key="1">
    <citation type="submission" date="2019-11" db="EMBL/GenBank/DDBJ databases">
        <authorList>
            <person name="Jee S."/>
        </authorList>
    </citation>
    <scope>NUCLEOTIDE SEQUENCE [LARGE SCALE GENOMIC DNA]</scope>
    <source>
        <strain evidence="8">PZ1</strain>
    </source>
</reference>
<keyword evidence="9" id="KW-1185">Reference proteome</keyword>
<dbReference type="GeneID" id="90770097"/>
<dbReference type="PANTHER" id="PTHR43060:SF15">
    <property type="entry name" value="3-HYDROXYISOBUTYRATE DEHYDROGENASE-LIKE 1, MITOCHONDRIAL-RELATED"/>
    <property type="match status" value="1"/>
</dbReference>
<keyword evidence="2" id="KW-0520">NAD</keyword>
<sequence>MRKIGFIGLGRMGQAICHKLLEAGNTVYVNNRTYSKCVDLVSIGAIWCESPAEIFRRTDTVMLCLSDEKITESLLAENESGVIKYIKQGSMIIDTGTISPASAERNVNVCEAINVSYISCPVSGGIEGANSGTLASIISSPEFLKEKIESVVCSFTDKITWVNTSSEAQKLKILNNLAESVNLLGAIEVLHIGLRQGLTLENLNSVLSTCRGRSAYMEVALNFLLSNQKSSDVSLAVRCKDLSLSKSLLGEDDEYKISQLVSVVYERVKKDFGSEEDQCEYFNFLNREAM</sequence>
<dbReference type="Proteomes" id="UP001617714">
    <property type="component" value="Unassembled WGS sequence"/>
</dbReference>
<dbReference type="InterPro" id="IPR013328">
    <property type="entry name" value="6PGD_dom2"/>
</dbReference>
<evidence type="ECO:0000256" key="2">
    <source>
        <dbReference type="ARBA" id="ARBA00023027"/>
    </source>
</evidence>
<evidence type="ECO:0000313" key="8">
    <source>
        <dbReference type="Proteomes" id="UP000464054"/>
    </source>
</evidence>
<evidence type="ECO:0000313" key="7">
    <source>
        <dbReference type="EMBL" id="QHQ24549.1"/>
    </source>
</evidence>
<feature type="active site" evidence="3">
    <location>
        <position position="172"/>
    </location>
</feature>
<proteinExistence type="predicted"/>
<keyword evidence="1 6" id="KW-0560">Oxidoreductase</keyword>
<evidence type="ECO:0000259" key="4">
    <source>
        <dbReference type="Pfam" id="PF03446"/>
    </source>
</evidence>
<dbReference type="InterPro" id="IPR029154">
    <property type="entry name" value="HIBADH-like_NADP-bd"/>
</dbReference>
<dbReference type="InterPro" id="IPR008927">
    <property type="entry name" value="6-PGluconate_DH-like_C_sf"/>
</dbReference>
<accession>A0AAP9IHH6</accession>
<dbReference type="InterPro" id="IPR036291">
    <property type="entry name" value="NAD(P)-bd_dom_sf"/>
</dbReference>
<name>A0AAP9IHH6_9GAMM</name>
<dbReference type="GO" id="GO:0051287">
    <property type="term" value="F:NAD binding"/>
    <property type="evidence" value="ECO:0007669"/>
    <property type="project" value="InterPro"/>
</dbReference>
<reference evidence="6 9" key="3">
    <citation type="submission" date="2024-10" db="EMBL/GenBank/DDBJ databases">
        <authorList>
            <person name="Lu C.-H."/>
        </authorList>
    </citation>
    <scope>NUCLEOTIDE SEQUENCE [LARGE SCALE GENOMIC DNA]</scope>
    <source>
        <strain evidence="6 9">22QBSP01-2</strain>
    </source>
</reference>
<organism evidence="7 8">
    <name type="scientific">Pectobacterium parvum</name>
    <dbReference type="NCBI Taxonomy" id="2778550"/>
    <lineage>
        <taxon>Bacteria</taxon>
        <taxon>Pseudomonadati</taxon>
        <taxon>Pseudomonadota</taxon>
        <taxon>Gammaproteobacteria</taxon>
        <taxon>Enterobacterales</taxon>
        <taxon>Pectobacteriaceae</taxon>
        <taxon>Pectobacterium</taxon>
    </lineage>
</organism>
<feature type="domain" description="3-hydroxyisobutyrate dehydrogenase-like NAD-binding" evidence="5">
    <location>
        <begin position="168"/>
        <end position="281"/>
    </location>
</feature>
<gene>
    <name evidence="6" type="ORF">ACIPSN_15875</name>
    <name evidence="7" type="ORF">GMX10_11085</name>
</gene>
<dbReference type="EMBL" id="CP046377">
    <property type="protein sequence ID" value="QHQ24549.1"/>
    <property type="molecule type" value="Genomic_DNA"/>
</dbReference>
<dbReference type="GO" id="GO:0050661">
    <property type="term" value="F:NADP binding"/>
    <property type="evidence" value="ECO:0007669"/>
    <property type="project" value="InterPro"/>
</dbReference>
<dbReference type="Gene3D" id="3.40.50.720">
    <property type="entry name" value="NAD(P)-binding Rossmann-like Domain"/>
    <property type="match status" value="1"/>
</dbReference>
<dbReference type="EMBL" id="JBIXKD010000018">
    <property type="protein sequence ID" value="MFJ5322811.1"/>
    <property type="molecule type" value="Genomic_DNA"/>
</dbReference>
<dbReference type="Pfam" id="PF03446">
    <property type="entry name" value="NAD_binding_2"/>
    <property type="match status" value="1"/>
</dbReference>
<evidence type="ECO:0000313" key="9">
    <source>
        <dbReference type="Proteomes" id="UP001617714"/>
    </source>
</evidence>
<dbReference type="SUPFAM" id="SSF48179">
    <property type="entry name" value="6-phosphogluconate dehydrogenase C-terminal domain-like"/>
    <property type="match status" value="1"/>
</dbReference>
<dbReference type="RefSeq" id="WP_039513261.1">
    <property type="nucleotide sequence ID" value="NZ_CP046377.1"/>
</dbReference>
<dbReference type="PANTHER" id="PTHR43060">
    <property type="entry name" value="3-HYDROXYISOBUTYRATE DEHYDROGENASE-LIKE 1, MITOCHONDRIAL-RELATED"/>
    <property type="match status" value="1"/>
</dbReference>